<reference evidence="4" key="1">
    <citation type="submission" date="2016-04" db="EMBL/GenBank/DDBJ databases">
        <authorList>
            <person name="Nguyen H.D."/>
            <person name="Samba Siva P."/>
            <person name="Cullis J."/>
            <person name="Levesque C.A."/>
            <person name="Hambleton S."/>
        </authorList>
    </citation>
    <scope>NUCLEOTIDE SEQUENCE</scope>
    <source>
        <strain evidence="4">DAOMC 236422</strain>
    </source>
</reference>
<comment type="caution">
    <text evidence="4">The sequence shown here is derived from an EMBL/GenBank/DDBJ whole genome shotgun (WGS) entry which is preliminary data.</text>
</comment>
<name>A0A8X7NBY3_9BASI</name>
<sequence>MWQLLRSRGTRSHAGGGVRLGDDEQQQERAEDIIHAGRSSLPSIPIRAAQSVVSSNSRIAAMALYLTLAFTMFILFALRHDRITLEDRLIGWQQYEPVTLSAPLAQEAMTASENSTAINFPLDVYMPILPNSAPITDITVKKCVALLPCFPQTTPDLDAHLGKWVRVERYLDSSAALGTSSLSWLSMFFSLEEVYIFYRRSRRSGVQRVVDVRVLEAGEELPSHLGEDGGGGWKVVETDLRAKFLKSWGGLAGAKLAYRVVEPNVPTTLEPVTEVEIVYGPNPPWPGFTEAGTILPAHMKDGTESVTLTIRRTPHPNPSLPVPLTFKTDGTFKIMQIGDMHFSVAHEICRDTQKEPCVGDVDTLAMLGRWLDEEKPDMVVLSGDQLNGQATSWDVKSVLPKVTKMLSDRKIMFAAIQGNHDSETGKLSRKEQQTLLSLLPYSLTRVGPSNIHGVSNYDIKLHSPSPDHSHIFTLYFLDSGDYPPEASPSKASFLGGIWGGKGGGKKTTLKGKLSHYDWVRADQVKWWEEVSGKVKKMVRPYVPDGSADLGKMPWKGRESVSMRRMEERRIPGGNMSVVERRQGESLSKPPALMFMHIPVPEVYETELVDVDRASGKKMILTDEADLAKAEVGLGETDLRGGQGDRGIFDAVVKMKEEEERDVKAIGFGHNHLNEACRRTKGIWLCFNGGSSYAGYGKPTFARRVRIFQLSNFGNTISTYHRLDGSENAGKKIGEAVLYEIK</sequence>
<dbReference type="InterPro" id="IPR029052">
    <property type="entry name" value="Metallo-depent_PP-like"/>
</dbReference>
<dbReference type="Pfam" id="PF00149">
    <property type="entry name" value="Metallophos"/>
    <property type="match status" value="1"/>
</dbReference>
<dbReference type="PANTHER" id="PTHR32440:SF0">
    <property type="entry name" value="PHOSPHATASE DCR2-RELATED"/>
    <property type="match status" value="1"/>
</dbReference>
<feature type="transmembrane region" description="Helical" evidence="2">
    <location>
        <begin position="59"/>
        <end position="78"/>
    </location>
</feature>
<proteinExistence type="predicted"/>
<organism evidence="4 5">
    <name type="scientific">Tilletia walkeri</name>
    <dbReference type="NCBI Taxonomy" id="117179"/>
    <lineage>
        <taxon>Eukaryota</taxon>
        <taxon>Fungi</taxon>
        <taxon>Dikarya</taxon>
        <taxon>Basidiomycota</taxon>
        <taxon>Ustilaginomycotina</taxon>
        <taxon>Exobasidiomycetes</taxon>
        <taxon>Tilletiales</taxon>
        <taxon>Tilletiaceae</taxon>
        <taxon>Tilletia</taxon>
    </lineage>
</organism>
<evidence type="ECO:0000256" key="1">
    <source>
        <dbReference type="SAM" id="MobiDB-lite"/>
    </source>
</evidence>
<evidence type="ECO:0000256" key="2">
    <source>
        <dbReference type="SAM" id="Phobius"/>
    </source>
</evidence>
<dbReference type="InterPro" id="IPR004843">
    <property type="entry name" value="Calcineurin-like_PHP"/>
</dbReference>
<feature type="domain" description="Calcineurin-like phosphoesterase" evidence="3">
    <location>
        <begin position="332"/>
        <end position="454"/>
    </location>
</feature>
<dbReference type="Proteomes" id="UP000078113">
    <property type="component" value="Unassembled WGS sequence"/>
</dbReference>
<dbReference type="EMBL" id="LWDG02000050">
    <property type="protein sequence ID" value="KAE8270439.1"/>
    <property type="molecule type" value="Genomic_DNA"/>
</dbReference>
<dbReference type="GO" id="GO:0004721">
    <property type="term" value="F:phosphoprotein phosphatase activity"/>
    <property type="evidence" value="ECO:0007669"/>
    <property type="project" value="TreeGrafter"/>
</dbReference>
<dbReference type="SUPFAM" id="SSF56300">
    <property type="entry name" value="Metallo-dependent phosphatases"/>
    <property type="match status" value="1"/>
</dbReference>
<dbReference type="Gene3D" id="3.60.21.10">
    <property type="match status" value="1"/>
</dbReference>
<gene>
    <name evidence="4" type="ORF">A4X09_0g1886</name>
</gene>
<dbReference type="PANTHER" id="PTHR32440">
    <property type="entry name" value="PHOSPHATASE DCR2-RELATED-RELATED"/>
    <property type="match status" value="1"/>
</dbReference>
<dbReference type="CDD" id="cd07383">
    <property type="entry name" value="MPP_Dcr2"/>
    <property type="match status" value="1"/>
</dbReference>
<keyword evidence="2" id="KW-1133">Transmembrane helix</keyword>
<evidence type="ECO:0000259" key="3">
    <source>
        <dbReference type="Pfam" id="PF00149"/>
    </source>
</evidence>
<accession>A0A8X7NBY3</accession>
<dbReference type="GO" id="GO:0005737">
    <property type="term" value="C:cytoplasm"/>
    <property type="evidence" value="ECO:0007669"/>
    <property type="project" value="TreeGrafter"/>
</dbReference>
<keyword evidence="2" id="KW-0472">Membrane</keyword>
<keyword evidence="2" id="KW-0812">Transmembrane</keyword>
<feature type="region of interest" description="Disordered" evidence="1">
    <location>
        <begin position="1"/>
        <end position="28"/>
    </location>
</feature>
<protein>
    <recommendedName>
        <fullName evidence="3">Calcineurin-like phosphoesterase domain-containing protein</fullName>
    </recommendedName>
</protein>
<dbReference type="AlphaFoldDB" id="A0A8X7NBY3"/>
<reference evidence="4" key="2">
    <citation type="journal article" date="2019" name="IMA Fungus">
        <title>Genome sequencing and comparison of five Tilletia species to identify candidate genes for the detection of regulated species infecting wheat.</title>
        <authorList>
            <person name="Nguyen H.D.T."/>
            <person name="Sultana T."/>
            <person name="Kesanakurti P."/>
            <person name="Hambleton S."/>
        </authorList>
    </citation>
    <scope>NUCLEOTIDE SEQUENCE</scope>
    <source>
        <strain evidence="4">DAOMC 236422</strain>
    </source>
</reference>
<evidence type="ECO:0000313" key="5">
    <source>
        <dbReference type="Proteomes" id="UP000078113"/>
    </source>
</evidence>
<keyword evidence="5" id="KW-1185">Reference proteome</keyword>
<evidence type="ECO:0000313" key="4">
    <source>
        <dbReference type="EMBL" id="KAE8270439.1"/>
    </source>
</evidence>